<comment type="caution">
    <text evidence="1">The sequence shown here is derived from an EMBL/GenBank/DDBJ whole genome shotgun (WGS) entry which is preliminary data.</text>
</comment>
<accession>A0AAV1PX33</accession>
<dbReference type="EMBL" id="CAWUFR010000331">
    <property type="protein sequence ID" value="CAK6976044.1"/>
    <property type="molecule type" value="Genomic_DNA"/>
</dbReference>
<evidence type="ECO:0000313" key="2">
    <source>
        <dbReference type="Proteomes" id="UP001314229"/>
    </source>
</evidence>
<reference evidence="1 2" key="1">
    <citation type="submission" date="2024-01" db="EMBL/GenBank/DDBJ databases">
        <authorList>
            <person name="Alioto T."/>
            <person name="Alioto T."/>
            <person name="Gomez Garrido J."/>
        </authorList>
    </citation>
    <scope>NUCLEOTIDE SEQUENCE [LARGE SCALE GENOMIC DNA]</scope>
</reference>
<dbReference type="Proteomes" id="UP001314229">
    <property type="component" value="Unassembled WGS sequence"/>
</dbReference>
<sequence length="99" mass="11106">MVLIFLVDVPVFDLKLCLKHFNMFMFHSSFSKERARNTLQTLVNGGDTDRMGSIKECSGFSPRDESQHKSVQSLLTISSCCSCFYDLHCVSMLNTDSAG</sequence>
<protein>
    <submittedName>
        <fullName evidence="1">Uncharacterized protein</fullName>
    </submittedName>
</protein>
<evidence type="ECO:0000313" key="1">
    <source>
        <dbReference type="EMBL" id="CAK6976044.1"/>
    </source>
</evidence>
<gene>
    <name evidence="1" type="ORF">FSCOSCO3_A016276</name>
</gene>
<dbReference type="AlphaFoldDB" id="A0AAV1PX33"/>
<keyword evidence="2" id="KW-1185">Reference proteome</keyword>
<organism evidence="1 2">
    <name type="scientific">Scomber scombrus</name>
    <name type="common">Atlantic mackerel</name>
    <name type="synonym">Scomber vernalis</name>
    <dbReference type="NCBI Taxonomy" id="13677"/>
    <lineage>
        <taxon>Eukaryota</taxon>
        <taxon>Metazoa</taxon>
        <taxon>Chordata</taxon>
        <taxon>Craniata</taxon>
        <taxon>Vertebrata</taxon>
        <taxon>Euteleostomi</taxon>
        <taxon>Actinopterygii</taxon>
        <taxon>Neopterygii</taxon>
        <taxon>Teleostei</taxon>
        <taxon>Neoteleostei</taxon>
        <taxon>Acanthomorphata</taxon>
        <taxon>Pelagiaria</taxon>
        <taxon>Scombriformes</taxon>
        <taxon>Scombridae</taxon>
        <taxon>Scomber</taxon>
    </lineage>
</organism>
<proteinExistence type="predicted"/>
<name>A0AAV1PX33_SCOSC</name>